<protein>
    <submittedName>
        <fullName evidence="1">Uncharacterized protein</fullName>
    </submittedName>
</protein>
<organism evidence="1">
    <name type="scientific">Dichomitus squalens</name>
    <dbReference type="NCBI Taxonomy" id="114155"/>
    <lineage>
        <taxon>Eukaryota</taxon>
        <taxon>Fungi</taxon>
        <taxon>Dikarya</taxon>
        <taxon>Basidiomycota</taxon>
        <taxon>Agaricomycotina</taxon>
        <taxon>Agaricomycetes</taxon>
        <taxon>Polyporales</taxon>
        <taxon>Polyporaceae</taxon>
        <taxon>Dichomitus</taxon>
    </lineage>
</organism>
<dbReference type="Proteomes" id="UP000292957">
    <property type="component" value="Unassembled WGS sequence"/>
</dbReference>
<gene>
    <name evidence="1" type="ORF">BD311DRAFT_717396</name>
</gene>
<reference evidence="1" key="1">
    <citation type="submission" date="2019-01" db="EMBL/GenBank/DDBJ databases">
        <title>Draft genome sequences of three monokaryotic isolates of the white-rot basidiomycete fungus Dichomitus squalens.</title>
        <authorList>
            <consortium name="DOE Joint Genome Institute"/>
            <person name="Lopez S.C."/>
            <person name="Andreopoulos B."/>
            <person name="Pangilinan J."/>
            <person name="Lipzen A."/>
            <person name="Riley R."/>
            <person name="Ahrendt S."/>
            <person name="Ng V."/>
            <person name="Barry K."/>
            <person name="Daum C."/>
            <person name="Grigoriev I.V."/>
            <person name="Hilden K.S."/>
            <person name="Makela M.R."/>
            <person name="de Vries R.P."/>
        </authorList>
    </citation>
    <scope>NUCLEOTIDE SEQUENCE [LARGE SCALE GENOMIC DNA]</scope>
    <source>
        <strain evidence="1">OM18370.1</strain>
    </source>
</reference>
<dbReference type="AlphaFoldDB" id="A0A4Q9MTD1"/>
<name>A0A4Q9MTD1_9APHY</name>
<evidence type="ECO:0000313" key="1">
    <source>
        <dbReference type="EMBL" id="TBU31154.1"/>
    </source>
</evidence>
<sequence>MPKFLRSRVVKCAFRQGDVKCLFVASDFPSTAARCRPAPSIAFEFIKFIMRTLPVRILGLCHSGNRTSEEHKTARADLQVDIGIHQHLDSI</sequence>
<proteinExistence type="predicted"/>
<accession>A0A4Q9MTD1</accession>
<dbReference type="EMBL" id="ML143401">
    <property type="protein sequence ID" value="TBU31154.1"/>
    <property type="molecule type" value="Genomic_DNA"/>
</dbReference>